<dbReference type="PANTHER" id="PTHR31649">
    <property type="entry name" value="AGAP009604-PA"/>
    <property type="match status" value="1"/>
</dbReference>
<feature type="compositionally biased region" description="Low complexity" evidence="1">
    <location>
        <begin position="1"/>
        <end position="18"/>
    </location>
</feature>
<reference evidence="2" key="1">
    <citation type="submission" date="2022-07" db="EMBL/GenBank/DDBJ databases">
        <title>Phylogenomic reconstructions and comparative analyses of Kickxellomycotina fungi.</title>
        <authorList>
            <person name="Reynolds N.K."/>
            <person name="Stajich J.E."/>
            <person name="Barry K."/>
            <person name="Grigoriev I.V."/>
            <person name="Crous P."/>
            <person name="Smith M.E."/>
        </authorList>
    </citation>
    <scope>NUCLEOTIDE SEQUENCE</scope>
    <source>
        <strain evidence="2">RSA 861</strain>
    </source>
</reference>
<gene>
    <name evidence="2" type="ORF">IWQ60_001303</name>
</gene>
<evidence type="ECO:0000256" key="1">
    <source>
        <dbReference type="SAM" id="MobiDB-lite"/>
    </source>
</evidence>
<keyword evidence="3" id="KW-1185">Reference proteome</keyword>
<evidence type="ECO:0000313" key="2">
    <source>
        <dbReference type="EMBL" id="KAJ1929292.1"/>
    </source>
</evidence>
<sequence length="177" mass="19114">MQGNYGNHGQGQFQQQQGGHNGPQLRNLFQWVPASNGTIPPNAVQGGREGDGKPLYIARAFYKGGLQPGKAAPHLDGAYIAYDGKEVQLKEYFVLCGPGKALRWVACHGSVNFAGANVQPVSECHEESGEPLFIAKASYDGGEQIGKAGPHLRNGMVFGYADKERSAKEYFVLAYEN</sequence>
<evidence type="ECO:0008006" key="4">
    <source>
        <dbReference type="Google" id="ProtNLM"/>
    </source>
</evidence>
<accession>A0A9W8E2N8</accession>
<dbReference type="PANTHER" id="PTHR31649:SF1">
    <property type="entry name" value="FARNESOIC ACID O-METHYL TRANSFERASE DOMAIN-CONTAINING PROTEIN"/>
    <property type="match status" value="1"/>
</dbReference>
<dbReference type="EMBL" id="JANBPT010000040">
    <property type="protein sequence ID" value="KAJ1929292.1"/>
    <property type="molecule type" value="Genomic_DNA"/>
</dbReference>
<organism evidence="2 3">
    <name type="scientific">Tieghemiomyces parasiticus</name>
    <dbReference type="NCBI Taxonomy" id="78921"/>
    <lineage>
        <taxon>Eukaryota</taxon>
        <taxon>Fungi</taxon>
        <taxon>Fungi incertae sedis</taxon>
        <taxon>Zoopagomycota</taxon>
        <taxon>Kickxellomycotina</taxon>
        <taxon>Dimargaritomycetes</taxon>
        <taxon>Dimargaritales</taxon>
        <taxon>Dimargaritaceae</taxon>
        <taxon>Tieghemiomyces</taxon>
    </lineage>
</organism>
<comment type="caution">
    <text evidence="2">The sequence shown here is derived from an EMBL/GenBank/DDBJ whole genome shotgun (WGS) entry which is preliminary data.</text>
</comment>
<dbReference type="AlphaFoldDB" id="A0A9W8E2N8"/>
<evidence type="ECO:0000313" key="3">
    <source>
        <dbReference type="Proteomes" id="UP001150569"/>
    </source>
</evidence>
<protein>
    <recommendedName>
        <fullName evidence="4">DUF3421 domain-containing protein</fullName>
    </recommendedName>
</protein>
<proteinExistence type="predicted"/>
<dbReference type="InterPro" id="IPR006616">
    <property type="entry name" value="DM9_repeat"/>
</dbReference>
<dbReference type="SMART" id="SM00696">
    <property type="entry name" value="DM9"/>
    <property type="match status" value="1"/>
</dbReference>
<feature type="region of interest" description="Disordered" evidence="1">
    <location>
        <begin position="1"/>
        <end position="25"/>
    </location>
</feature>
<dbReference type="OrthoDB" id="2142040at2759"/>
<dbReference type="Pfam" id="PF11901">
    <property type="entry name" value="DM9"/>
    <property type="match status" value="1"/>
</dbReference>
<name>A0A9W8E2N8_9FUNG</name>
<dbReference type="Proteomes" id="UP001150569">
    <property type="component" value="Unassembled WGS sequence"/>
</dbReference>